<evidence type="ECO:0000256" key="1">
    <source>
        <dbReference type="SAM" id="SignalP"/>
    </source>
</evidence>
<organism evidence="2 3">
    <name type="scientific">Hymenobacter duratus</name>
    <dbReference type="NCBI Taxonomy" id="2771356"/>
    <lineage>
        <taxon>Bacteria</taxon>
        <taxon>Pseudomonadati</taxon>
        <taxon>Bacteroidota</taxon>
        <taxon>Cytophagia</taxon>
        <taxon>Cytophagales</taxon>
        <taxon>Hymenobacteraceae</taxon>
        <taxon>Hymenobacter</taxon>
    </lineage>
</organism>
<accession>A0ABR8JR81</accession>
<feature type="signal peptide" evidence="1">
    <location>
        <begin position="1"/>
        <end position="21"/>
    </location>
</feature>
<sequence>MKRLLLTAGFALAVGVAPAMAQYTQVPFLNAGQNPGSLNLDTEYPIDGGLAPGWTTLFTGTSATFATPAWSQTNSVPFAFFFNGQPASSYKVSSSGVLTFTTSATTVPSSTNTTLPSAQIPDKSVCVWGIGATTGDFIITKTFGTAPNRQHWVQFNSFSKPGNPALFTYWSIVLEETTNNIYIVDQRTNATTGLALTAGVQVNATTALQIAGSPILESRTTGSPSLLDNSYWSFLSAPLSAAKAQAGQPFLLAPNPATTRTSLRFSLARPETVRVELLDALGRVVPVATPSVQASGQREVFLNLAGQGPGLYVVRLTTSEGSSTRRLVVE</sequence>
<gene>
    <name evidence="2" type="ORF">IC231_18615</name>
</gene>
<evidence type="ECO:0000313" key="3">
    <source>
        <dbReference type="Proteomes" id="UP000642468"/>
    </source>
</evidence>
<evidence type="ECO:0000313" key="2">
    <source>
        <dbReference type="EMBL" id="MBD2717069.1"/>
    </source>
</evidence>
<dbReference type="InterPro" id="IPR026444">
    <property type="entry name" value="Secre_tail"/>
</dbReference>
<keyword evidence="3" id="KW-1185">Reference proteome</keyword>
<dbReference type="NCBIfam" id="TIGR04183">
    <property type="entry name" value="Por_Secre_tail"/>
    <property type="match status" value="1"/>
</dbReference>
<dbReference type="Proteomes" id="UP000642468">
    <property type="component" value="Unassembled WGS sequence"/>
</dbReference>
<proteinExistence type="predicted"/>
<protein>
    <submittedName>
        <fullName evidence="2">T9SS type A sorting domain-containing protein</fullName>
    </submittedName>
</protein>
<comment type="caution">
    <text evidence="2">The sequence shown here is derived from an EMBL/GenBank/DDBJ whole genome shotgun (WGS) entry which is preliminary data.</text>
</comment>
<feature type="chain" id="PRO_5045754358" evidence="1">
    <location>
        <begin position="22"/>
        <end position="330"/>
    </location>
</feature>
<name>A0ABR8JR81_9BACT</name>
<keyword evidence="1" id="KW-0732">Signal</keyword>
<reference evidence="2 3" key="1">
    <citation type="submission" date="2020-09" db="EMBL/GenBank/DDBJ databases">
        <authorList>
            <person name="Kim M.K."/>
        </authorList>
    </citation>
    <scope>NUCLEOTIDE SEQUENCE [LARGE SCALE GENOMIC DNA]</scope>
    <source>
        <strain evidence="2 3">BT646</strain>
    </source>
</reference>
<dbReference type="EMBL" id="JACWZZ010000004">
    <property type="protein sequence ID" value="MBD2717069.1"/>
    <property type="molecule type" value="Genomic_DNA"/>
</dbReference>
<dbReference type="RefSeq" id="WP_190785966.1">
    <property type="nucleotide sequence ID" value="NZ_JACWZZ010000004.1"/>
</dbReference>